<keyword evidence="4" id="KW-1185">Reference proteome</keyword>
<feature type="compositionally biased region" description="Polar residues" evidence="1">
    <location>
        <begin position="435"/>
        <end position="444"/>
    </location>
</feature>
<dbReference type="Proteomes" id="UP000572051">
    <property type="component" value="Unassembled WGS sequence"/>
</dbReference>
<feature type="compositionally biased region" description="Basic and acidic residues" evidence="1">
    <location>
        <begin position="652"/>
        <end position="663"/>
    </location>
</feature>
<evidence type="ECO:0000256" key="2">
    <source>
        <dbReference type="SAM" id="Phobius"/>
    </source>
</evidence>
<feature type="compositionally biased region" description="Low complexity" evidence="1">
    <location>
        <begin position="306"/>
        <end position="317"/>
    </location>
</feature>
<feature type="compositionally biased region" description="Low complexity" evidence="1">
    <location>
        <begin position="567"/>
        <end position="603"/>
    </location>
</feature>
<accession>A0A7Z0EJV1</accession>
<feature type="region of interest" description="Disordered" evidence="1">
    <location>
        <begin position="48"/>
        <end position="663"/>
    </location>
</feature>
<feature type="compositionally biased region" description="Acidic residues" evidence="1">
    <location>
        <begin position="261"/>
        <end position="273"/>
    </location>
</feature>
<keyword evidence="2" id="KW-1133">Transmembrane helix</keyword>
<dbReference type="AlphaFoldDB" id="A0A7Z0EJV1"/>
<name>A0A7Z0EJV1_9ACTN</name>
<evidence type="ECO:0000256" key="1">
    <source>
        <dbReference type="SAM" id="MobiDB-lite"/>
    </source>
</evidence>
<evidence type="ECO:0000313" key="4">
    <source>
        <dbReference type="Proteomes" id="UP000572051"/>
    </source>
</evidence>
<feature type="transmembrane region" description="Helical" evidence="2">
    <location>
        <begin position="27"/>
        <end position="45"/>
    </location>
</feature>
<proteinExistence type="predicted"/>
<reference evidence="3 4" key="1">
    <citation type="submission" date="2020-07" db="EMBL/GenBank/DDBJ databases">
        <title>Sequencing the genomes of 1000 actinobacteria strains.</title>
        <authorList>
            <person name="Klenk H.-P."/>
        </authorList>
    </citation>
    <scope>NUCLEOTIDE SEQUENCE [LARGE SCALE GENOMIC DNA]</scope>
    <source>
        <strain evidence="3 4">DSM 44442</strain>
    </source>
</reference>
<dbReference type="EMBL" id="JACCFS010000001">
    <property type="protein sequence ID" value="NYJ33297.1"/>
    <property type="molecule type" value="Genomic_DNA"/>
</dbReference>
<feature type="compositionally biased region" description="Low complexity" evidence="1">
    <location>
        <begin position="498"/>
        <end position="510"/>
    </location>
</feature>
<feature type="compositionally biased region" description="Acidic residues" evidence="1">
    <location>
        <begin position="539"/>
        <end position="551"/>
    </location>
</feature>
<feature type="compositionally biased region" description="Low complexity" evidence="1">
    <location>
        <begin position="63"/>
        <end position="76"/>
    </location>
</feature>
<sequence length="663" mass="67922">MAVLAAIATIAAALLLAETTLVYFALGLGGISVLLLLAALIQGGIRAAGQDRTRTGTDGLGKSSVPAVASTAATPPGAHYGPEDSGRVPAPAHGPVRDSVVSEHGSTGFTPVTGEWPETATGSPDPDPARPHGHRPGEDTRPVPEPERFDYRIPYQGRTEDHRWAAAEPGTEGTEPFSDWTPSRPDEPNAADEAGLPTPADETPAGASTFTAFDADVPSDVEESVAADTAEKSDSADRADVPDDNADEAPRFNYRVPTADATDDVEAYPDDTEAGSHGADDDVPSPTGSAVVEPDAGIVEVDADQTEGTPEPGEPTGARNTAEASAGEGAFSYRVPASEPAEAEVEAGTSEPVETSEAVEPAGIVGFDTDEAQGGAEPAERAEAWDTVETSEPVEPAEAWDAVESTDTGADSDGGAFSYRVPTAEPFEDEADPGTSESAETTGSVEPVEASDTVETFESVEPAERVEFDTDQVQDGAEPGEPTGARATAETIESVEPAEASDTASDAGSEGDAGEGGFSYRVPTAEPAEVEGDTGVSEIDAEPTEDADEPDAGTSERAGSRDTVDVSGTAEPAEASETAEASGAGARAGGFSYRVPTSELSEPSEPPEPAEGDADETAAFSYRVPVADTDDDSPVAYAAILDPDDEPSSPDDSSRRQDPDQVS</sequence>
<feature type="compositionally biased region" description="Basic and acidic residues" evidence="1">
    <location>
        <begin position="127"/>
        <end position="151"/>
    </location>
</feature>
<keyword evidence="2" id="KW-0472">Membrane</keyword>
<feature type="compositionally biased region" description="Basic and acidic residues" evidence="1">
    <location>
        <begin position="229"/>
        <end position="241"/>
    </location>
</feature>
<comment type="caution">
    <text evidence="3">The sequence shown here is derived from an EMBL/GenBank/DDBJ whole genome shotgun (WGS) entry which is preliminary data.</text>
</comment>
<keyword evidence="2" id="KW-0812">Transmembrane</keyword>
<evidence type="ECO:0000313" key="3">
    <source>
        <dbReference type="EMBL" id="NYJ33297.1"/>
    </source>
</evidence>
<dbReference type="RefSeq" id="WP_179821442.1">
    <property type="nucleotide sequence ID" value="NZ_JACCFS010000001.1"/>
</dbReference>
<organism evidence="3 4">
    <name type="scientific">Nocardiopsis aegyptia</name>
    <dbReference type="NCBI Taxonomy" id="220378"/>
    <lineage>
        <taxon>Bacteria</taxon>
        <taxon>Bacillati</taxon>
        <taxon>Actinomycetota</taxon>
        <taxon>Actinomycetes</taxon>
        <taxon>Streptosporangiales</taxon>
        <taxon>Nocardiopsidaceae</taxon>
        <taxon>Nocardiopsis</taxon>
    </lineage>
</organism>
<gene>
    <name evidence="3" type="ORF">HNR10_001178</name>
</gene>
<protein>
    <submittedName>
        <fullName evidence="3">Uncharacterized protein</fullName>
    </submittedName>
</protein>